<evidence type="ECO:0000313" key="3">
    <source>
        <dbReference type="Proteomes" id="UP000031575"/>
    </source>
</evidence>
<protein>
    <recommendedName>
        <fullName evidence="1">J domain-containing protein</fullName>
    </recommendedName>
</protein>
<feature type="domain" description="J" evidence="1">
    <location>
        <begin position="22"/>
        <end position="87"/>
    </location>
</feature>
<dbReference type="PROSITE" id="PS50076">
    <property type="entry name" value="DNAJ_2"/>
    <property type="match status" value="1"/>
</dbReference>
<dbReference type="SUPFAM" id="SSF46565">
    <property type="entry name" value="Chaperone J-domain"/>
    <property type="match status" value="1"/>
</dbReference>
<dbReference type="AlphaFoldDB" id="A0A0C2ILC4"/>
<dbReference type="RefSeq" id="XP_040615795.1">
    <property type="nucleotide sequence ID" value="XM_040763524.1"/>
</dbReference>
<name>A0A0C2ILC4_9PEZI</name>
<dbReference type="VEuPathDB" id="FungiDB:SPBR_05247"/>
<proteinExistence type="predicted"/>
<dbReference type="OrthoDB" id="376357at2759"/>
<gene>
    <name evidence="2" type="ORF">SPBR_05247</name>
</gene>
<dbReference type="GeneID" id="63678445"/>
<dbReference type="HOGENOM" id="CLU_1125144_0_0_1"/>
<sequence length="247" mass="28578">MDMDVDEVRPDPRLVLRVAEDDYYEILQVSPNASKTVIKAASDALRLMNQPTEEGATPEPTASASLMLKAQQILLDDHARQAYDRHVLPGVLTRRVAARRPVPTNAAPTRFVPSHVKIRAPTAGKKRKTSELDARSVDLELYRMRLTIQTAAQTVDDDLQRLTRIIKERRHLRMDDDSNLWYGHFKTASDIREQLDCPSWRLRLDIAAELAKSMRHEQASLERYRDCFWEHHTKLRPSHKRQRQNQS</sequence>
<dbReference type="Pfam" id="PF00226">
    <property type="entry name" value="DnaJ"/>
    <property type="match status" value="1"/>
</dbReference>
<evidence type="ECO:0000313" key="2">
    <source>
        <dbReference type="EMBL" id="KIH87785.1"/>
    </source>
</evidence>
<dbReference type="EMBL" id="AWTV01000010">
    <property type="protein sequence ID" value="KIH87785.1"/>
    <property type="molecule type" value="Genomic_DNA"/>
</dbReference>
<accession>A0A0C2ILC4</accession>
<keyword evidence="3" id="KW-1185">Reference proteome</keyword>
<dbReference type="Gene3D" id="1.10.287.110">
    <property type="entry name" value="DnaJ domain"/>
    <property type="match status" value="1"/>
</dbReference>
<comment type="caution">
    <text evidence="2">The sequence shown here is derived from an EMBL/GenBank/DDBJ whole genome shotgun (WGS) entry which is preliminary data.</text>
</comment>
<organism evidence="2 3">
    <name type="scientific">Sporothrix brasiliensis 5110</name>
    <dbReference type="NCBI Taxonomy" id="1398154"/>
    <lineage>
        <taxon>Eukaryota</taxon>
        <taxon>Fungi</taxon>
        <taxon>Dikarya</taxon>
        <taxon>Ascomycota</taxon>
        <taxon>Pezizomycotina</taxon>
        <taxon>Sordariomycetes</taxon>
        <taxon>Sordariomycetidae</taxon>
        <taxon>Ophiostomatales</taxon>
        <taxon>Ophiostomataceae</taxon>
        <taxon>Sporothrix</taxon>
    </lineage>
</organism>
<dbReference type="Proteomes" id="UP000031575">
    <property type="component" value="Unassembled WGS sequence"/>
</dbReference>
<reference evidence="2 3" key="1">
    <citation type="journal article" date="2014" name="BMC Genomics">
        <title>Comparative genomics of the major fungal agents of human and animal Sporotrichosis: Sporothrix schenckii and Sporothrix brasiliensis.</title>
        <authorList>
            <person name="Teixeira M.M."/>
            <person name="de Almeida L.G."/>
            <person name="Kubitschek-Barreira P."/>
            <person name="Alves F.L."/>
            <person name="Kioshima E.S."/>
            <person name="Abadio A.K."/>
            <person name="Fernandes L."/>
            <person name="Derengowski L.S."/>
            <person name="Ferreira K.S."/>
            <person name="Souza R.C."/>
            <person name="Ruiz J.C."/>
            <person name="de Andrade N.C."/>
            <person name="Paes H.C."/>
            <person name="Nicola A.M."/>
            <person name="Albuquerque P."/>
            <person name="Gerber A.L."/>
            <person name="Martins V.P."/>
            <person name="Peconick L.D."/>
            <person name="Neto A.V."/>
            <person name="Chaucanez C.B."/>
            <person name="Silva P.A."/>
            <person name="Cunha O.L."/>
            <person name="de Oliveira F.F."/>
            <person name="dos Santos T.C."/>
            <person name="Barros A.L."/>
            <person name="Soares M.A."/>
            <person name="de Oliveira L.M."/>
            <person name="Marini M.M."/>
            <person name="Villalobos-Duno H."/>
            <person name="Cunha M.M."/>
            <person name="de Hoog S."/>
            <person name="da Silveira J.F."/>
            <person name="Henrissat B."/>
            <person name="Nino-Vega G.A."/>
            <person name="Cisalpino P.S."/>
            <person name="Mora-Montes H.M."/>
            <person name="Almeida S.R."/>
            <person name="Stajich J.E."/>
            <person name="Lopes-Bezerra L.M."/>
            <person name="Vasconcelos A.T."/>
            <person name="Felipe M.S."/>
        </authorList>
    </citation>
    <scope>NUCLEOTIDE SEQUENCE [LARGE SCALE GENOMIC DNA]</scope>
    <source>
        <strain evidence="2 3">5110</strain>
    </source>
</reference>
<dbReference type="InterPro" id="IPR001623">
    <property type="entry name" value="DnaJ_domain"/>
</dbReference>
<dbReference type="InterPro" id="IPR036869">
    <property type="entry name" value="J_dom_sf"/>
</dbReference>
<evidence type="ECO:0000259" key="1">
    <source>
        <dbReference type="PROSITE" id="PS50076"/>
    </source>
</evidence>